<feature type="domain" description="MSP" evidence="1">
    <location>
        <begin position="19"/>
        <end position="114"/>
    </location>
</feature>
<dbReference type="InterPro" id="IPR008962">
    <property type="entry name" value="PapD-like_sf"/>
</dbReference>
<evidence type="ECO:0000313" key="2">
    <source>
        <dbReference type="Proteomes" id="UP000887569"/>
    </source>
</evidence>
<dbReference type="Gene3D" id="2.60.40.10">
    <property type="entry name" value="Immunoglobulins"/>
    <property type="match status" value="1"/>
</dbReference>
<keyword evidence="2" id="KW-1185">Reference proteome</keyword>
<evidence type="ECO:0000259" key="1">
    <source>
        <dbReference type="PROSITE" id="PS50202"/>
    </source>
</evidence>
<proteinExistence type="predicted"/>
<dbReference type="InterPro" id="IPR000535">
    <property type="entry name" value="MSP_dom"/>
</dbReference>
<dbReference type="PROSITE" id="PS50202">
    <property type="entry name" value="MSP"/>
    <property type="match status" value="1"/>
</dbReference>
<reference evidence="3" key="1">
    <citation type="submission" date="2022-11" db="UniProtKB">
        <authorList>
            <consortium name="WormBaseParasite"/>
        </authorList>
    </citation>
    <scope>IDENTIFICATION</scope>
</reference>
<sequence length="114" mass="12599">MTVANKKVQNADESDEQNLVAVEPTCAVFAQRILNGNQVKQTASVVFTNNTNRKLIFVIRPSKGQAFVIRPLVDFLMPGKSRSVIISMRCDAVEPGKKHSIEVYRDNPTPIGSL</sequence>
<dbReference type="InterPro" id="IPR013783">
    <property type="entry name" value="Ig-like_fold"/>
</dbReference>
<dbReference type="Pfam" id="PF00635">
    <property type="entry name" value="Motile_Sperm"/>
    <property type="match status" value="1"/>
</dbReference>
<dbReference type="Proteomes" id="UP000887569">
    <property type="component" value="Unplaced"/>
</dbReference>
<dbReference type="WBParaSite" id="PgE018_g003_t01">
    <property type="protein sequence ID" value="PgE018_g003_t01"/>
    <property type="gene ID" value="PgE018_g003"/>
</dbReference>
<protein>
    <submittedName>
        <fullName evidence="3">MSP domain-containing protein</fullName>
    </submittedName>
</protein>
<dbReference type="SUPFAM" id="SSF49354">
    <property type="entry name" value="PapD-like"/>
    <property type="match status" value="1"/>
</dbReference>
<accession>A0A914ZX99</accession>
<name>A0A914ZX99_PARUN</name>
<dbReference type="AlphaFoldDB" id="A0A914ZX99"/>
<organism evidence="2 3">
    <name type="scientific">Parascaris univalens</name>
    <name type="common">Nematode worm</name>
    <dbReference type="NCBI Taxonomy" id="6257"/>
    <lineage>
        <taxon>Eukaryota</taxon>
        <taxon>Metazoa</taxon>
        <taxon>Ecdysozoa</taxon>
        <taxon>Nematoda</taxon>
        <taxon>Chromadorea</taxon>
        <taxon>Rhabditida</taxon>
        <taxon>Spirurina</taxon>
        <taxon>Ascaridomorpha</taxon>
        <taxon>Ascaridoidea</taxon>
        <taxon>Ascarididae</taxon>
        <taxon>Parascaris</taxon>
    </lineage>
</organism>
<evidence type="ECO:0000313" key="3">
    <source>
        <dbReference type="WBParaSite" id="PgE018_g003_t01"/>
    </source>
</evidence>